<accession>A0A2U1PAJ0</accession>
<proteinExistence type="predicted"/>
<evidence type="ECO:0000313" key="10">
    <source>
        <dbReference type="Proteomes" id="UP000245207"/>
    </source>
</evidence>
<evidence type="ECO:0000256" key="1">
    <source>
        <dbReference type="ARBA" id="ARBA00004236"/>
    </source>
</evidence>
<dbReference type="PANTHER" id="PTHR45621">
    <property type="entry name" value="OS01G0588500 PROTEIN-RELATED"/>
    <property type="match status" value="1"/>
</dbReference>
<keyword evidence="7" id="KW-0067">ATP-binding</keyword>
<dbReference type="Gene3D" id="1.10.510.10">
    <property type="entry name" value="Transferase(Phosphotransferase) domain 1"/>
    <property type="match status" value="1"/>
</dbReference>
<comment type="subcellular location">
    <subcellularLocation>
        <location evidence="1">Cell membrane</location>
    </subcellularLocation>
</comment>
<feature type="domain" description="Protein kinase" evidence="8">
    <location>
        <begin position="251"/>
        <end position="533"/>
    </location>
</feature>
<evidence type="ECO:0000313" key="9">
    <source>
        <dbReference type="EMBL" id="PWA82772.1"/>
    </source>
</evidence>
<keyword evidence="5" id="KW-0547">Nucleotide-binding</keyword>
<keyword evidence="2" id="KW-0472">Membrane</keyword>
<evidence type="ECO:0000256" key="6">
    <source>
        <dbReference type="ARBA" id="ARBA00022777"/>
    </source>
</evidence>
<reference evidence="9 10" key="1">
    <citation type="journal article" date="2018" name="Mol. Plant">
        <title>The genome of Artemisia annua provides insight into the evolution of Asteraceae family and artemisinin biosynthesis.</title>
        <authorList>
            <person name="Shen Q."/>
            <person name="Zhang L."/>
            <person name="Liao Z."/>
            <person name="Wang S."/>
            <person name="Yan T."/>
            <person name="Shi P."/>
            <person name="Liu M."/>
            <person name="Fu X."/>
            <person name="Pan Q."/>
            <person name="Wang Y."/>
            <person name="Lv Z."/>
            <person name="Lu X."/>
            <person name="Zhang F."/>
            <person name="Jiang W."/>
            <person name="Ma Y."/>
            <person name="Chen M."/>
            <person name="Hao X."/>
            <person name="Li L."/>
            <person name="Tang Y."/>
            <person name="Lv G."/>
            <person name="Zhou Y."/>
            <person name="Sun X."/>
            <person name="Brodelius P.E."/>
            <person name="Rose J.K.C."/>
            <person name="Tang K."/>
        </authorList>
    </citation>
    <scope>NUCLEOTIDE SEQUENCE [LARGE SCALE GENOMIC DNA]</scope>
    <source>
        <strain evidence="10">cv. Huhao1</strain>
        <tissue evidence="9">Leaf</tissue>
    </source>
</reference>
<evidence type="ECO:0000259" key="8">
    <source>
        <dbReference type="PROSITE" id="PS50011"/>
    </source>
</evidence>
<dbReference type="InterPro" id="IPR050823">
    <property type="entry name" value="Plant_Ser_Thr_Prot_Kinase"/>
</dbReference>
<dbReference type="Pfam" id="PF07714">
    <property type="entry name" value="PK_Tyr_Ser-Thr"/>
    <property type="match status" value="2"/>
</dbReference>
<dbReference type="STRING" id="35608.A0A2U1PAJ0"/>
<gene>
    <name evidence="9" type="ORF">CTI12_AA174790</name>
</gene>
<evidence type="ECO:0000256" key="5">
    <source>
        <dbReference type="ARBA" id="ARBA00022741"/>
    </source>
</evidence>
<organism evidence="9 10">
    <name type="scientific">Artemisia annua</name>
    <name type="common">Sweet wormwood</name>
    <dbReference type="NCBI Taxonomy" id="35608"/>
    <lineage>
        <taxon>Eukaryota</taxon>
        <taxon>Viridiplantae</taxon>
        <taxon>Streptophyta</taxon>
        <taxon>Embryophyta</taxon>
        <taxon>Tracheophyta</taxon>
        <taxon>Spermatophyta</taxon>
        <taxon>Magnoliopsida</taxon>
        <taxon>eudicotyledons</taxon>
        <taxon>Gunneridae</taxon>
        <taxon>Pentapetalae</taxon>
        <taxon>asterids</taxon>
        <taxon>campanulids</taxon>
        <taxon>Asterales</taxon>
        <taxon>Asteraceae</taxon>
        <taxon>Asteroideae</taxon>
        <taxon>Anthemideae</taxon>
        <taxon>Artemisiinae</taxon>
        <taxon>Artemisia</taxon>
    </lineage>
</organism>
<dbReference type="Gene3D" id="3.30.200.20">
    <property type="entry name" value="Phosphorylase Kinase, domain 1"/>
    <property type="match status" value="2"/>
</dbReference>
<keyword evidence="3" id="KW-0723">Serine/threonine-protein kinase</keyword>
<keyword evidence="2" id="KW-1003">Cell membrane</keyword>
<protein>
    <submittedName>
        <fullName evidence="9">Serine/threonine/dual specificity protein kinase, catalytic domain-containing protein</fullName>
    </submittedName>
</protein>
<keyword evidence="6 9" id="KW-0418">Kinase</keyword>
<comment type="caution">
    <text evidence="9">The sequence shown here is derived from an EMBL/GenBank/DDBJ whole genome shotgun (WGS) entry which is preliminary data.</text>
</comment>
<dbReference type="InterPro" id="IPR011009">
    <property type="entry name" value="Kinase-like_dom_sf"/>
</dbReference>
<dbReference type="GO" id="GO:0004674">
    <property type="term" value="F:protein serine/threonine kinase activity"/>
    <property type="evidence" value="ECO:0007669"/>
    <property type="project" value="UniProtKB-KW"/>
</dbReference>
<evidence type="ECO:0000256" key="3">
    <source>
        <dbReference type="ARBA" id="ARBA00022527"/>
    </source>
</evidence>
<evidence type="ECO:0000256" key="7">
    <source>
        <dbReference type="ARBA" id="ARBA00022840"/>
    </source>
</evidence>
<dbReference type="Proteomes" id="UP000245207">
    <property type="component" value="Unassembled WGS sequence"/>
</dbReference>
<dbReference type="FunFam" id="3.30.200.20:FF:000039">
    <property type="entry name" value="receptor-like protein kinase FERONIA"/>
    <property type="match status" value="1"/>
</dbReference>
<dbReference type="InterPro" id="IPR001245">
    <property type="entry name" value="Ser-Thr/Tyr_kinase_cat_dom"/>
</dbReference>
<dbReference type="GO" id="GO:0005524">
    <property type="term" value="F:ATP binding"/>
    <property type="evidence" value="ECO:0007669"/>
    <property type="project" value="UniProtKB-KW"/>
</dbReference>
<evidence type="ECO:0000256" key="4">
    <source>
        <dbReference type="ARBA" id="ARBA00022679"/>
    </source>
</evidence>
<evidence type="ECO:0000256" key="2">
    <source>
        <dbReference type="ARBA" id="ARBA00022475"/>
    </source>
</evidence>
<sequence>MHSTSGHGEKFSASTYAQTYRFSLAEIKSATRGFHDELIIGQGGFGKVYKGRVSIEETSHVVAIKRLDSMSNQGVAEFRAEIEMLSKLRHCHLVSLIGRLAVDRSLEEDQCSLVRWAKKCVKERKLDQLVDSSAGTIASKCLRRFVQTAYCCLKSDPKKRPTMTEVVASLQALPELQKKFDLSPVSPSIMGFPWKIHDYLFSTTKLQNSDQSSINDQPKSLEMIKNQHEELATRDVKIFTYSELRYATRDFKNERFLGEGSYGITYIGWVDKKTYLPNKHEIGLPVAVNRLHSYVNRLHRYSRVFDLEMLKEFRHPNLVKLIGYCLKGEQLFLVYEFLPNGTFEDLLQYGGVARLPLATKVKMAVGIARGIVFLHETQLHKGLGKADRCVPRFDDDEPFLKRHNILLDEEFTAKLSDYDVTKLVHGCYRPDLDDSHNLAYYFPTYKPLLSNFSGFRLVFTEILIGQRISNAIELEKIEHSFNYDDKKPLADIAKLCFEICDEVNSESKMVTILEKYEKLLQTRAEEMIVGQDT</sequence>
<dbReference type="PROSITE" id="PS50011">
    <property type="entry name" value="PROTEIN_KINASE_DOM"/>
    <property type="match status" value="1"/>
</dbReference>
<name>A0A2U1PAJ0_ARTAN</name>
<dbReference type="AlphaFoldDB" id="A0A2U1PAJ0"/>
<keyword evidence="4" id="KW-0808">Transferase</keyword>
<dbReference type="EMBL" id="PKPP01001433">
    <property type="protein sequence ID" value="PWA82772.1"/>
    <property type="molecule type" value="Genomic_DNA"/>
</dbReference>
<keyword evidence="10" id="KW-1185">Reference proteome</keyword>
<dbReference type="InterPro" id="IPR000719">
    <property type="entry name" value="Prot_kinase_dom"/>
</dbReference>
<dbReference type="GO" id="GO:0005886">
    <property type="term" value="C:plasma membrane"/>
    <property type="evidence" value="ECO:0007669"/>
    <property type="project" value="UniProtKB-SubCell"/>
</dbReference>
<dbReference type="SUPFAM" id="SSF56112">
    <property type="entry name" value="Protein kinase-like (PK-like)"/>
    <property type="match status" value="3"/>
</dbReference>
<dbReference type="OrthoDB" id="1720310at2759"/>